<name>A0AAE0H6M6_9PEZI</name>
<dbReference type="Gene3D" id="3.40.50.720">
    <property type="entry name" value="NAD(P)-binding Rossmann-like Domain"/>
    <property type="match status" value="1"/>
</dbReference>
<keyword evidence="2" id="KW-0597">Phosphoprotein</keyword>
<reference evidence="4" key="1">
    <citation type="journal article" date="2023" name="Mol. Phylogenet. Evol.">
        <title>Genome-scale phylogeny and comparative genomics of the fungal order Sordariales.</title>
        <authorList>
            <person name="Hensen N."/>
            <person name="Bonometti L."/>
            <person name="Westerberg I."/>
            <person name="Brannstrom I.O."/>
            <person name="Guillou S."/>
            <person name="Cros-Aarteil S."/>
            <person name="Calhoun S."/>
            <person name="Haridas S."/>
            <person name="Kuo A."/>
            <person name="Mondo S."/>
            <person name="Pangilinan J."/>
            <person name="Riley R."/>
            <person name="LaButti K."/>
            <person name="Andreopoulos B."/>
            <person name="Lipzen A."/>
            <person name="Chen C."/>
            <person name="Yan M."/>
            <person name="Daum C."/>
            <person name="Ng V."/>
            <person name="Clum A."/>
            <person name="Steindorff A."/>
            <person name="Ohm R.A."/>
            <person name="Martin F."/>
            <person name="Silar P."/>
            <person name="Natvig D.O."/>
            <person name="Lalanne C."/>
            <person name="Gautier V."/>
            <person name="Ament-Velasquez S.L."/>
            <person name="Kruys A."/>
            <person name="Hutchinson M.I."/>
            <person name="Powell A.J."/>
            <person name="Barry K."/>
            <person name="Miller A.N."/>
            <person name="Grigoriev I.V."/>
            <person name="Debuchy R."/>
            <person name="Gladieux P."/>
            <person name="Hiltunen Thoren M."/>
            <person name="Johannesson H."/>
        </authorList>
    </citation>
    <scope>NUCLEOTIDE SEQUENCE</scope>
    <source>
        <strain evidence="4">CBS 168.71</strain>
    </source>
</reference>
<dbReference type="GeneID" id="87841747"/>
<sequence>MPPAQANKPPPRDEGQVIVITGTTGALGTYMLDIASSCPGVKRIICLNRTDDAETRQRKTNADRGLNIDFSKAEFLRADMSQYDLGLEQGVYDRLLTEVDRVIHNQWPVNFNMPVESFEPHIRGVRNLADFSCKAAKRVPIVFISSIATVSAWKNPEPVPEEPLGDLDISTGGYGQSKLISSLILKKASEVLGVPIEIMRIGQIGGPSSEKGVWNRQEWLPSIIASSVYLGLLPESLGQMTTVDWTPIEGIANLVLEASGVTCKVPIQDINGYFHGINPDKTPWRPLGEAVKEFYGGRIKKLVSFDAWVSALENSQTKAEDIGMNPGVKLLDTYKAWVRAANEGQGYVAMDTSRTTSRSKTMREMHAVTPELMKNWCRQWQF</sequence>
<evidence type="ECO:0000313" key="4">
    <source>
        <dbReference type="EMBL" id="KAK3290801.1"/>
    </source>
</evidence>
<dbReference type="Proteomes" id="UP001278766">
    <property type="component" value="Unassembled WGS sequence"/>
</dbReference>
<dbReference type="Pfam" id="PF07993">
    <property type="entry name" value="NAD_binding_4"/>
    <property type="match status" value="1"/>
</dbReference>
<keyword evidence="5" id="KW-1185">Reference proteome</keyword>
<evidence type="ECO:0000256" key="1">
    <source>
        <dbReference type="ARBA" id="ARBA00022450"/>
    </source>
</evidence>
<evidence type="ECO:0000256" key="2">
    <source>
        <dbReference type="ARBA" id="ARBA00022553"/>
    </source>
</evidence>
<dbReference type="PANTHER" id="PTHR43439">
    <property type="entry name" value="PHENYLACETATE-COENZYME A LIGASE"/>
    <property type="match status" value="1"/>
</dbReference>
<organism evidence="4 5">
    <name type="scientific">Chaetomium fimeti</name>
    <dbReference type="NCBI Taxonomy" id="1854472"/>
    <lineage>
        <taxon>Eukaryota</taxon>
        <taxon>Fungi</taxon>
        <taxon>Dikarya</taxon>
        <taxon>Ascomycota</taxon>
        <taxon>Pezizomycotina</taxon>
        <taxon>Sordariomycetes</taxon>
        <taxon>Sordariomycetidae</taxon>
        <taxon>Sordariales</taxon>
        <taxon>Chaetomiaceae</taxon>
        <taxon>Chaetomium</taxon>
    </lineage>
</organism>
<gene>
    <name evidence="4" type="ORF">B0H64DRAFT_410669</name>
</gene>
<keyword evidence="1" id="KW-0596">Phosphopantetheine</keyword>
<dbReference type="InterPro" id="IPR036291">
    <property type="entry name" value="NAD(P)-bd_dom_sf"/>
</dbReference>
<dbReference type="SUPFAM" id="SSF51735">
    <property type="entry name" value="NAD(P)-binding Rossmann-fold domains"/>
    <property type="match status" value="1"/>
</dbReference>
<dbReference type="EMBL" id="JAUEPN010000011">
    <property type="protein sequence ID" value="KAK3290801.1"/>
    <property type="molecule type" value="Genomic_DNA"/>
</dbReference>
<dbReference type="AlphaFoldDB" id="A0AAE0H6M6"/>
<proteinExistence type="predicted"/>
<dbReference type="RefSeq" id="XP_062654315.1">
    <property type="nucleotide sequence ID" value="XM_062804799.1"/>
</dbReference>
<dbReference type="InterPro" id="IPR051414">
    <property type="entry name" value="Adenylate-forming_Reductase"/>
</dbReference>
<feature type="domain" description="Thioester reductase (TE)" evidence="3">
    <location>
        <begin position="20"/>
        <end position="254"/>
    </location>
</feature>
<reference evidence="4" key="2">
    <citation type="submission" date="2023-06" db="EMBL/GenBank/DDBJ databases">
        <authorList>
            <consortium name="Lawrence Berkeley National Laboratory"/>
            <person name="Haridas S."/>
            <person name="Hensen N."/>
            <person name="Bonometti L."/>
            <person name="Westerberg I."/>
            <person name="Brannstrom I.O."/>
            <person name="Guillou S."/>
            <person name="Cros-Aarteil S."/>
            <person name="Calhoun S."/>
            <person name="Kuo A."/>
            <person name="Mondo S."/>
            <person name="Pangilinan J."/>
            <person name="Riley R."/>
            <person name="Labutti K."/>
            <person name="Andreopoulos B."/>
            <person name="Lipzen A."/>
            <person name="Chen C."/>
            <person name="Yanf M."/>
            <person name="Daum C."/>
            <person name="Ng V."/>
            <person name="Clum A."/>
            <person name="Steindorff A."/>
            <person name="Ohm R."/>
            <person name="Martin F."/>
            <person name="Silar P."/>
            <person name="Natvig D."/>
            <person name="Lalanne C."/>
            <person name="Gautier V."/>
            <person name="Ament-Velasquez S.L."/>
            <person name="Kruys A."/>
            <person name="Hutchinson M.I."/>
            <person name="Powell A.J."/>
            <person name="Barry K."/>
            <person name="Miller A.N."/>
            <person name="Grigoriev I.V."/>
            <person name="Debuchy R."/>
            <person name="Gladieux P."/>
            <person name="Thoren M.H."/>
            <person name="Johannesson H."/>
        </authorList>
    </citation>
    <scope>NUCLEOTIDE SEQUENCE</scope>
    <source>
        <strain evidence="4">CBS 168.71</strain>
    </source>
</reference>
<comment type="caution">
    <text evidence="4">The sequence shown here is derived from an EMBL/GenBank/DDBJ whole genome shotgun (WGS) entry which is preliminary data.</text>
</comment>
<dbReference type="InterPro" id="IPR013120">
    <property type="entry name" value="FAR_NAD-bd"/>
</dbReference>
<evidence type="ECO:0000259" key="3">
    <source>
        <dbReference type="Pfam" id="PF07993"/>
    </source>
</evidence>
<evidence type="ECO:0000313" key="5">
    <source>
        <dbReference type="Proteomes" id="UP001278766"/>
    </source>
</evidence>
<dbReference type="PANTHER" id="PTHR43439:SF2">
    <property type="entry name" value="ENZYME, PUTATIVE (JCVI)-RELATED"/>
    <property type="match status" value="1"/>
</dbReference>
<accession>A0AAE0H6M6</accession>
<protein>
    <submittedName>
        <fullName evidence="4">Ochratoxin A non-ribosomal peptide synthetase</fullName>
    </submittedName>
</protein>